<accession>A0A318SJ94</accession>
<dbReference type="PANTHER" id="PTHR46112:SF3">
    <property type="entry name" value="AMINOPEPTIDASE YPDF"/>
    <property type="match status" value="1"/>
</dbReference>
<dbReference type="Proteomes" id="UP000248326">
    <property type="component" value="Unassembled WGS sequence"/>
</dbReference>
<keyword evidence="2" id="KW-0378">Hydrolase</keyword>
<keyword evidence="2" id="KW-0645">Protease</keyword>
<evidence type="ECO:0000259" key="1">
    <source>
        <dbReference type="Pfam" id="PF00557"/>
    </source>
</evidence>
<dbReference type="OrthoDB" id="9806388at2"/>
<sequence>MQTALQRVRALLPTNLDGWLLYDFQGSNPLARQILDIPASAHLTRRYFVWTPREGRPSVVHHRIEGGAWRTLTSGADVNLVPYSSHQELDAALRSLLSPGATIAMEYSERGAVPYVSRVDAGTLERVRELDVTVTSSADLLQAFLTWTPEDLEAHRRAVNVLMHAKDMGFRLVHEKLRHAEDVTELEVQAEIMRVIAEGNLVTDHSAIVAFGANAADPHYAPSETNNAVLRRGQCMLIDLWGQEEGRPNADVTWMGFAGEPDSEFANAWKAVSDARDLALSALAQRWGDLEGWEVDRVARDLLAERGFGDVFTHRLGHNLGVQLHGPGANLDDLETHDTRRLTTGLGVTVEPGVYPRERGYGIRSEVNVYFAESGPVVTTPAQRAPFVLGDGEWEDVRAAALGDVASA</sequence>
<reference evidence="2 3" key="1">
    <citation type="submission" date="2018-06" db="EMBL/GenBank/DDBJ databases">
        <title>Genomic Encyclopedia of Type Strains, Phase IV (KMG-IV): sequencing the most valuable type-strain genomes for metagenomic binning, comparative biology and taxonomic classification.</title>
        <authorList>
            <person name="Goeker M."/>
        </authorList>
    </citation>
    <scope>NUCLEOTIDE SEQUENCE [LARGE SCALE GENOMIC DNA]</scope>
    <source>
        <strain evidence="2 3">DSM 18048</strain>
    </source>
</reference>
<dbReference type="Gene3D" id="3.90.230.10">
    <property type="entry name" value="Creatinase/methionine aminopeptidase superfamily"/>
    <property type="match status" value="1"/>
</dbReference>
<comment type="caution">
    <text evidence="2">The sequence shown here is derived from an EMBL/GenBank/DDBJ whole genome shotgun (WGS) entry which is preliminary data.</text>
</comment>
<dbReference type="RefSeq" id="WP_110886625.1">
    <property type="nucleotide sequence ID" value="NZ_QJSX01000006.1"/>
</dbReference>
<name>A0A318SJ94_9DEIO</name>
<dbReference type="AlphaFoldDB" id="A0A318SJ94"/>
<feature type="domain" description="Peptidase M24" evidence="1">
    <location>
        <begin position="171"/>
        <end position="370"/>
    </location>
</feature>
<dbReference type="EMBL" id="QJSX01000006">
    <property type="protein sequence ID" value="PYE54255.1"/>
    <property type="molecule type" value="Genomic_DNA"/>
</dbReference>
<evidence type="ECO:0000313" key="2">
    <source>
        <dbReference type="EMBL" id="PYE54255.1"/>
    </source>
</evidence>
<dbReference type="InterPro" id="IPR036005">
    <property type="entry name" value="Creatinase/aminopeptidase-like"/>
</dbReference>
<gene>
    <name evidence="2" type="ORF">DES52_106221</name>
</gene>
<organism evidence="2 3">
    <name type="scientific">Deinococcus yavapaiensis KR-236</name>
    <dbReference type="NCBI Taxonomy" id="694435"/>
    <lineage>
        <taxon>Bacteria</taxon>
        <taxon>Thermotogati</taxon>
        <taxon>Deinococcota</taxon>
        <taxon>Deinococci</taxon>
        <taxon>Deinococcales</taxon>
        <taxon>Deinococcaceae</taxon>
        <taxon>Deinococcus</taxon>
    </lineage>
</organism>
<protein>
    <submittedName>
        <fullName evidence="2">Xaa-Pro aminopeptidase</fullName>
    </submittedName>
</protein>
<evidence type="ECO:0000313" key="3">
    <source>
        <dbReference type="Proteomes" id="UP000248326"/>
    </source>
</evidence>
<dbReference type="PANTHER" id="PTHR46112">
    <property type="entry name" value="AMINOPEPTIDASE"/>
    <property type="match status" value="1"/>
</dbReference>
<keyword evidence="2" id="KW-0031">Aminopeptidase</keyword>
<dbReference type="Pfam" id="PF00557">
    <property type="entry name" value="Peptidase_M24"/>
    <property type="match status" value="1"/>
</dbReference>
<keyword evidence="3" id="KW-1185">Reference proteome</keyword>
<dbReference type="InterPro" id="IPR000994">
    <property type="entry name" value="Pept_M24"/>
</dbReference>
<dbReference type="InterPro" id="IPR050659">
    <property type="entry name" value="Peptidase_M24B"/>
</dbReference>
<proteinExistence type="predicted"/>
<dbReference type="SUPFAM" id="SSF55920">
    <property type="entry name" value="Creatinase/aminopeptidase"/>
    <property type="match status" value="1"/>
</dbReference>
<dbReference type="GO" id="GO:0004177">
    <property type="term" value="F:aminopeptidase activity"/>
    <property type="evidence" value="ECO:0007669"/>
    <property type="project" value="UniProtKB-KW"/>
</dbReference>